<dbReference type="RefSeq" id="WP_007902455.1">
    <property type="nucleotide sequence ID" value="NZ_JH379461.1"/>
</dbReference>
<keyword evidence="1" id="KW-0732">Signal</keyword>
<name>G6B122_9BACT</name>
<feature type="signal peptide" evidence="1">
    <location>
        <begin position="1"/>
        <end position="24"/>
    </location>
</feature>
<dbReference type="Proteomes" id="UP000004407">
    <property type="component" value="Unassembled WGS sequence"/>
</dbReference>
<organism evidence="2 3">
    <name type="scientific">Leyella stercorea DSM 18206</name>
    <dbReference type="NCBI Taxonomy" id="1002367"/>
    <lineage>
        <taxon>Bacteria</taxon>
        <taxon>Pseudomonadati</taxon>
        <taxon>Bacteroidota</taxon>
        <taxon>Bacteroidia</taxon>
        <taxon>Bacteroidales</taxon>
        <taxon>Prevotellaceae</taxon>
        <taxon>Leyella</taxon>
    </lineage>
</organism>
<dbReference type="EMBL" id="AFZZ01000221">
    <property type="protein sequence ID" value="EHJ36953.1"/>
    <property type="molecule type" value="Genomic_DNA"/>
</dbReference>
<evidence type="ECO:0000313" key="2">
    <source>
        <dbReference type="EMBL" id="EHJ36953.1"/>
    </source>
</evidence>
<reference evidence="2 3" key="1">
    <citation type="submission" date="2011-08" db="EMBL/GenBank/DDBJ databases">
        <authorList>
            <person name="Weinstock G."/>
            <person name="Sodergren E."/>
            <person name="Clifton S."/>
            <person name="Fulton L."/>
            <person name="Fulton B."/>
            <person name="Courtney L."/>
            <person name="Fronick C."/>
            <person name="Harrison M."/>
            <person name="Strong C."/>
            <person name="Farmer C."/>
            <person name="Delahaunty K."/>
            <person name="Markovic C."/>
            <person name="Hall O."/>
            <person name="Minx P."/>
            <person name="Tomlinson C."/>
            <person name="Mitreva M."/>
            <person name="Hou S."/>
            <person name="Chen J."/>
            <person name="Wollam A."/>
            <person name="Pepin K.H."/>
            <person name="Johnson M."/>
            <person name="Bhonagiri V."/>
            <person name="Zhang X."/>
            <person name="Suruliraj S."/>
            <person name="Warren W."/>
            <person name="Chinwalla A."/>
            <person name="Mardis E.R."/>
            <person name="Wilson R.K."/>
        </authorList>
    </citation>
    <scope>NUCLEOTIDE SEQUENCE [LARGE SCALE GENOMIC DNA]</scope>
    <source>
        <strain evidence="2 3">DSM 18206</strain>
    </source>
</reference>
<dbReference type="eggNOG" id="ENOG50316K4">
    <property type="taxonomic scope" value="Bacteria"/>
</dbReference>
<dbReference type="Gene3D" id="2.40.160.170">
    <property type="match status" value="1"/>
</dbReference>
<dbReference type="HOGENOM" id="CLU_055789_2_0_10"/>
<proteinExistence type="predicted"/>
<protein>
    <recommendedName>
        <fullName evidence="4">Outer membrane protein beta-barrel domain-containing protein</fullName>
    </recommendedName>
</protein>
<accession>G6B122</accession>
<dbReference type="GeneID" id="78338024"/>
<gene>
    <name evidence="2" type="ORF">HMPREF0673_02591</name>
</gene>
<evidence type="ECO:0000313" key="3">
    <source>
        <dbReference type="Proteomes" id="UP000004407"/>
    </source>
</evidence>
<sequence length="268" mass="29612">MKNLSLKTLALGILALFAVTTVSAQEEPAKKKNKFGLANRVGVGVGYGTEGLGFDVAIPLTQYVQVRAGLNIFPNIKFHEDIDVEYVGEIPHAGEQTIEDKVRLDAKFGRTYADLKFDVYPFGNRGNFFVTAGLSFGGSDLMSIKGHSEKVEEYGPAIKDYGINIGDYNIPFDENGYIKGGVKVKKVRPYLGLGFGRLIPKGRIGFRFELGAQFQGKPKVYAGDIDNVLENKQVTDAVDEETKDDIAKVMDWLKVYPVMKFSIRGRIL</sequence>
<comment type="caution">
    <text evidence="2">The sequence shown here is derived from an EMBL/GenBank/DDBJ whole genome shotgun (WGS) entry which is preliminary data.</text>
</comment>
<dbReference type="AlphaFoldDB" id="G6B122"/>
<dbReference type="PATRIC" id="fig|1002367.3.peg.2097"/>
<feature type="chain" id="PRO_5003485738" description="Outer membrane protein beta-barrel domain-containing protein" evidence="1">
    <location>
        <begin position="25"/>
        <end position="268"/>
    </location>
</feature>
<evidence type="ECO:0000256" key="1">
    <source>
        <dbReference type="SAM" id="SignalP"/>
    </source>
</evidence>
<evidence type="ECO:0008006" key="4">
    <source>
        <dbReference type="Google" id="ProtNLM"/>
    </source>
</evidence>